<comment type="caution">
    <text evidence="2">The sequence shown here is derived from an EMBL/GenBank/DDBJ whole genome shotgun (WGS) entry which is preliminary data.</text>
</comment>
<organism evidence="2 3">
    <name type="scientific">Cyclotella cryptica</name>
    <dbReference type="NCBI Taxonomy" id="29204"/>
    <lineage>
        <taxon>Eukaryota</taxon>
        <taxon>Sar</taxon>
        <taxon>Stramenopiles</taxon>
        <taxon>Ochrophyta</taxon>
        <taxon>Bacillariophyta</taxon>
        <taxon>Coscinodiscophyceae</taxon>
        <taxon>Thalassiosirophycidae</taxon>
        <taxon>Stephanodiscales</taxon>
        <taxon>Stephanodiscaceae</taxon>
        <taxon>Cyclotella</taxon>
    </lineage>
</organism>
<dbReference type="Gene3D" id="2.130.10.10">
    <property type="entry name" value="YVTN repeat-like/Quinoprotein amine dehydrogenase"/>
    <property type="match status" value="1"/>
</dbReference>
<dbReference type="InterPro" id="IPR015943">
    <property type="entry name" value="WD40/YVTN_repeat-like_dom_sf"/>
</dbReference>
<dbReference type="Proteomes" id="UP001516023">
    <property type="component" value="Unassembled WGS sequence"/>
</dbReference>
<keyword evidence="3" id="KW-1185">Reference proteome</keyword>
<name>A0ABD3Q3S2_9STRA</name>
<dbReference type="PANTHER" id="PTHR30344">
    <property type="entry name" value="6-PHOSPHOGLUCONOLACTONASE-RELATED"/>
    <property type="match status" value="1"/>
</dbReference>
<evidence type="ECO:0000256" key="1">
    <source>
        <dbReference type="ARBA" id="ARBA00005564"/>
    </source>
</evidence>
<evidence type="ECO:0000313" key="2">
    <source>
        <dbReference type="EMBL" id="KAL3794296.1"/>
    </source>
</evidence>
<dbReference type="PANTHER" id="PTHR30344:SF1">
    <property type="entry name" value="6-PHOSPHOGLUCONOLACTONASE"/>
    <property type="match status" value="1"/>
</dbReference>
<dbReference type="EMBL" id="JABMIG020000082">
    <property type="protein sequence ID" value="KAL3794296.1"/>
    <property type="molecule type" value="Genomic_DNA"/>
</dbReference>
<comment type="similarity">
    <text evidence="1">Belongs to the cycloisomerase 2 family.</text>
</comment>
<dbReference type="Pfam" id="PF10282">
    <property type="entry name" value="Lactonase"/>
    <property type="match status" value="1"/>
</dbReference>
<evidence type="ECO:0000313" key="3">
    <source>
        <dbReference type="Proteomes" id="UP001516023"/>
    </source>
</evidence>
<protein>
    <submittedName>
        <fullName evidence="2">Uncharacterized protein</fullName>
    </submittedName>
</protein>
<accession>A0ABD3Q3S2</accession>
<dbReference type="InterPro" id="IPR050282">
    <property type="entry name" value="Cycloisomerase_2"/>
</dbReference>
<reference evidence="2 3" key="1">
    <citation type="journal article" date="2020" name="G3 (Bethesda)">
        <title>Improved Reference Genome for Cyclotella cryptica CCMP332, a Model for Cell Wall Morphogenesis, Salinity Adaptation, and Lipid Production in Diatoms (Bacillariophyta).</title>
        <authorList>
            <person name="Roberts W.R."/>
            <person name="Downey K.M."/>
            <person name="Ruck E.C."/>
            <person name="Traller J.C."/>
            <person name="Alverson A.J."/>
        </authorList>
    </citation>
    <scope>NUCLEOTIDE SEQUENCE [LARGE SCALE GENOMIC DNA]</scope>
    <source>
        <strain evidence="2 3">CCMP332</strain>
    </source>
</reference>
<dbReference type="SUPFAM" id="SSF75011">
    <property type="entry name" value="3-carboxy-cis,cis-mucoante lactonizing enzyme"/>
    <property type="match status" value="1"/>
</dbReference>
<gene>
    <name evidence="2" type="ORF">HJC23_012421</name>
</gene>
<dbReference type="AlphaFoldDB" id="A0ABD3Q3S2"/>
<proteinExistence type="inferred from homology"/>
<dbReference type="InterPro" id="IPR019405">
    <property type="entry name" value="Lactonase_7-beta_prop"/>
</dbReference>
<sequence>MEFKYVGFVGCYTMPGQADPFELSHGGIPHDRSKIGKGVLAIGVGNDGSLTFLNKGEPVIKADDLPNPSYLSFNGRRGRAARLCVVSELGDGKWQPFRCELTENDGVGLKLEADGELRGSGGAYPCHIIHTCSPLGMDLILISNYGEEHGVLTIVCDDEKILVKPDRIVFGAGSKVNYMRQQSSHAHSSCIVPSMTSSSLIDICSADLGSDSIIQFSILRRDHSLECVEKGRLAAPPGSGPRSLMFNPNAAFSNVAVVSLEMTAQVWLIRRRPHDGCLEGLGCPVSLLPEDWPNRVGATESCEMQFNHGRWASDALWSPDGKFVYAAARLHDSISVFQLKYKIDPYRQKTSTGEGCPTSVVIEHLEFVQRIPTGGRTPRCLAMSECGRFLLVAHQHSHDVSSFSRCCESGMLSFVSRLNANCAACVKLVRPEMMIYEA</sequence>